<dbReference type="RefSeq" id="WP_165614959.1">
    <property type="nucleotide sequence ID" value="NZ_FOYP01000001.1"/>
</dbReference>
<feature type="domain" description="GmrSD restriction endonucleases N-terminal" evidence="1">
    <location>
        <begin position="24"/>
        <end position="229"/>
    </location>
</feature>
<dbReference type="STRING" id="390270.SAMN04488005_0008"/>
<sequence>MPLWKKVTFAFFGGKVLSELTIRSLIERVASGDIRIPAFQRDFVWDADQIAFLIDSIYKNFPIGTIVFWQTDQRLNTEKKLGAFELPEPKRDYPVNYVLDGQQRLTSIFSVFQTELTPSDTEWVDIYFDLEAINNPQDTSFFALESSEVDHARHFPIKSFFDTVAYRRATASLTEDKAELIDGVQAKFKEYRVQNQTFETQDRNEVAIVFERINRAGTELDLFELLAAWSWSDDFDLIDKFRELQDKIADHGFEDLTEERDLQLRTCAAVITGETSPNKILDLQGEDIRSRFVEIEAGILGAIDFLKRELGVVHFKMLPFPGILVPLSTFFATKRKDGINYSDLQRQMLVKWFWRSVFTRRFSADVSERQASDIREMKRLLDNENHKFRFPSFEVKFDFRKTRFSIGTANSKALVLMLANNNPHSFLSGAKVDAAKVLKKGSRHEFHHIFPRKYLETLGIEPKDINSLANICFLTRSDNNAIKAKSPEVYFEDMAESTRNEYLKQALCDYGDRNASYEDFANYRSERLHSLAIRLADAE</sequence>
<evidence type="ECO:0000313" key="2">
    <source>
        <dbReference type="EMBL" id="SFR31375.1"/>
    </source>
</evidence>
<dbReference type="EMBL" id="FOYP01000001">
    <property type="protein sequence ID" value="SFR31375.1"/>
    <property type="molecule type" value="Genomic_DNA"/>
</dbReference>
<keyword evidence="3" id="KW-1185">Reference proteome</keyword>
<proteinExistence type="predicted"/>
<gene>
    <name evidence="2" type="ORF">SAMN04488005_0008</name>
</gene>
<name>A0A1I6FN41_9RHOB</name>
<accession>A0A1I6FN41</accession>
<dbReference type="PANTHER" id="PTHR37292:SF2">
    <property type="entry name" value="DUF262 DOMAIN-CONTAINING PROTEIN"/>
    <property type="match status" value="1"/>
</dbReference>
<dbReference type="PANTHER" id="PTHR37292">
    <property type="entry name" value="VNG6097C"/>
    <property type="match status" value="1"/>
</dbReference>
<evidence type="ECO:0000313" key="3">
    <source>
        <dbReference type="Proteomes" id="UP000199478"/>
    </source>
</evidence>
<organism evidence="2 3">
    <name type="scientific">Yoonia tamlensis</name>
    <dbReference type="NCBI Taxonomy" id="390270"/>
    <lineage>
        <taxon>Bacteria</taxon>
        <taxon>Pseudomonadati</taxon>
        <taxon>Pseudomonadota</taxon>
        <taxon>Alphaproteobacteria</taxon>
        <taxon>Rhodobacterales</taxon>
        <taxon>Paracoccaceae</taxon>
        <taxon>Yoonia</taxon>
    </lineage>
</organism>
<dbReference type="Pfam" id="PF03235">
    <property type="entry name" value="GmrSD_N"/>
    <property type="match status" value="1"/>
</dbReference>
<dbReference type="AlphaFoldDB" id="A0A1I6FN41"/>
<dbReference type="InterPro" id="IPR004919">
    <property type="entry name" value="GmrSD_N"/>
</dbReference>
<dbReference type="Proteomes" id="UP000199478">
    <property type="component" value="Unassembled WGS sequence"/>
</dbReference>
<evidence type="ECO:0000259" key="1">
    <source>
        <dbReference type="Pfam" id="PF03235"/>
    </source>
</evidence>
<reference evidence="3" key="1">
    <citation type="submission" date="2016-10" db="EMBL/GenBank/DDBJ databases">
        <authorList>
            <person name="Varghese N."/>
            <person name="Submissions S."/>
        </authorList>
    </citation>
    <scope>NUCLEOTIDE SEQUENCE [LARGE SCALE GENOMIC DNA]</scope>
    <source>
        <strain evidence="3">DSM 26879</strain>
    </source>
</reference>
<protein>
    <recommendedName>
        <fullName evidence="1">GmrSD restriction endonucleases N-terminal domain-containing protein</fullName>
    </recommendedName>
</protein>